<gene>
    <name evidence="1" type="ORF">R55214_HHFBAMCI_01198</name>
</gene>
<protein>
    <submittedName>
        <fullName evidence="1">Uncharacterized protein</fullName>
    </submittedName>
</protein>
<comment type="caution">
    <text evidence="1">The sequence shown here is derived from an EMBL/GenBank/DDBJ whole genome shotgun (WGS) entry which is preliminary data.</text>
</comment>
<keyword evidence="2" id="KW-1185">Reference proteome</keyword>
<sequence length="873" mass="90572">MSQAAQGIAYVQNGYQYVSVLTGNTNTSTGGSVASNINTIRLANDIDLTGASNGENNLNVSSNTATFTIDGQNHLMDAHGNGYIIGGSLSNLYVQNFQTIYGANYFGPFRGQNGSSVHFGNLNYVGPQLLSSYNNDAYFFGSVNVIVPNNNTATYTSPFQSNVGIEGGGNQENLEVKNFVLQSGAHYYGTTSPVKGGTNMVVQGNFTMQSGSKMTLVSRGGDGNAASDPDGSTFGIWLQGSGSALNIQKDATLNIIPSTFNGNSKMIGGGIYADGGAQVTVDGGTINYEGKGGQSGQYNEPIDLKGSNTSIKVINGGLLQVLMDGIPSNAYNTSYYGFVTNYGGGSFNIGSKGSLNIGITNSDSNQGTPYYGPLNINSVGENHVIITKPAGASQFSQQPITAYTVAVVQGGQKTYLYQYNLQPKASTYSGIDLNGNAVSGPVTGNTIDIANVPAVQFVGPLTTSKNADGTLTVTGYAKLSNYKDLNGQPLYVGVANGNGGSSYTDLTQIKGDNLTDGFSSADPYTYTTKIDTSNYDGGIIPVSYELPAGVTSANSLGMRLRYGINSVTSFLSATGNYSTTVEGFKAGSNGKVAPDTNGNMVVTTGKASTGQSGVSDGVTDAVNGNSAAKAAEPYATQTDNDYTNGYNSAQDGYKAYSNQAANANTDYTKTDAYRNSSNPSAFTQGYNAAAYQSGLHDAQLNQNNVPNNADYQRAQSEYKAAYANALANPTATAPTGSTSATVQGYADAQAVAKFFADEQAATIHGSTYNGLSAAQKTSYDNAYTGYQQAMSVKPTADNPDTNDTLAETAGFDYGQSLINGGLASARPTATGSHMNNLNAAQIGYDTAQAAIKTAKANYQADPKSAEVTATDPS</sequence>
<dbReference type="RefSeq" id="WP_338348548.1">
    <property type="nucleotide sequence ID" value="NZ_CAUZLV010000006.1"/>
</dbReference>
<name>A0ABN9YVH1_9LACO</name>
<dbReference type="Proteomes" id="UP001314166">
    <property type="component" value="Unassembled WGS sequence"/>
</dbReference>
<organism evidence="1 2">
    <name type="scientific">Fructobacillus evanidus</name>
    <dbReference type="NCBI Taxonomy" id="3064281"/>
    <lineage>
        <taxon>Bacteria</taxon>
        <taxon>Bacillati</taxon>
        <taxon>Bacillota</taxon>
        <taxon>Bacilli</taxon>
        <taxon>Lactobacillales</taxon>
        <taxon>Lactobacillaceae</taxon>
        <taxon>Fructobacillus</taxon>
    </lineage>
</organism>
<dbReference type="EMBL" id="CAUZMB010000007">
    <property type="protein sequence ID" value="CAK1248789.1"/>
    <property type="molecule type" value="Genomic_DNA"/>
</dbReference>
<reference evidence="1 2" key="1">
    <citation type="submission" date="2023-10" db="EMBL/GenBank/DDBJ databases">
        <authorList>
            <person name="Botero Cardona J."/>
        </authorList>
    </citation>
    <scope>NUCLEOTIDE SEQUENCE [LARGE SCALE GENOMIC DNA]</scope>
    <source>
        <strain evidence="1 2">R-55214</strain>
    </source>
</reference>
<accession>A0ABN9YVH1</accession>
<evidence type="ECO:0000313" key="1">
    <source>
        <dbReference type="EMBL" id="CAK1248789.1"/>
    </source>
</evidence>
<evidence type="ECO:0000313" key="2">
    <source>
        <dbReference type="Proteomes" id="UP001314166"/>
    </source>
</evidence>
<proteinExistence type="predicted"/>